<evidence type="ECO:0000313" key="1">
    <source>
        <dbReference type="EMBL" id="BDS15067.1"/>
    </source>
</evidence>
<dbReference type="Gene3D" id="3.30.1380.20">
    <property type="entry name" value="Trafficking protein particle complex subunit 3"/>
    <property type="match status" value="1"/>
</dbReference>
<dbReference type="Proteomes" id="UP001060919">
    <property type="component" value="Chromosome"/>
</dbReference>
<evidence type="ECO:0000313" key="2">
    <source>
        <dbReference type="Proteomes" id="UP001060919"/>
    </source>
</evidence>
<dbReference type="AlphaFoldDB" id="A0A915YLD8"/>
<gene>
    <name evidence="1" type="ORF">AsAng_0058490</name>
</gene>
<dbReference type="EMBL" id="AP026867">
    <property type="protein sequence ID" value="BDS15067.1"/>
    <property type="molecule type" value="Genomic_DNA"/>
</dbReference>
<name>A0A915YLD8_9BACT</name>
<keyword evidence="2" id="KW-1185">Reference proteome</keyword>
<protein>
    <submittedName>
        <fullName evidence="1">Uncharacterized protein</fullName>
    </submittedName>
</protein>
<dbReference type="RefSeq" id="WP_264790255.1">
    <property type="nucleotide sequence ID" value="NZ_AP026867.1"/>
</dbReference>
<dbReference type="InterPro" id="IPR024096">
    <property type="entry name" value="NO_sig/Golgi_transp_ligand-bd"/>
</dbReference>
<reference evidence="1" key="1">
    <citation type="submission" date="2022-09" db="EMBL/GenBank/DDBJ databases">
        <title>Aureispira anguillicida sp. nov., isolated from Leptocephalus of Japanese eel Anguilla japonica.</title>
        <authorList>
            <person name="Yuasa K."/>
            <person name="Mekata T."/>
            <person name="Ikunari K."/>
        </authorList>
    </citation>
    <scope>NUCLEOTIDE SEQUENCE</scope>
    <source>
        <strain evidence="1">EL160426</strain>
    </source>
</reference>
<dbReference type="SUPFAM" id="SSF111126">
    <property type="entry name" value="Ligand-binding domain in the NO signalling and Golgi transport"/>
    <property type="match status" value="1"/>
</dbReference>
<sequence>MAIVVQNEIEYDHHFDQKTNRHYINGILSVLHCHHYTSLYTQLALDAGETDLLKECARDSFRAVLLSYFSKHPNHTTLQDKVAIGSQYYSLLGLGSMEVKFIGKYSGLVELPFSHTDSGWIKKWGEYDKPINYITGGFIEALFEVCFGLPSGSFNAFETQSIVMGAASSIFKVTKK</sequence>
<organism evidence="1 2">
    <name type="scientific">Aureispira anguillae</name>
    <dbReference type="NCBI Taxonomy" id="2864201"/>
    <lineage>
        <taxon>Bacteria</taxon>
        <taxon>Pseudomonadati</taxon>
        <taxon>Bacteroidota</taxon>
        <taxon>Saprospiria</taxon>
        <taxon>Saprospirales</taxon>
        <taxon>Saprospiraceae</taxon>
        <taxon>Aureispira</taxon>
    </lineage>
</organism>
<proteinExistence type="predicted"/>
<accession>A0A915YLD8</accession>
<dbReference type="KEGG" id="aup:AsAng_0058490"/>